<organism evidence="6 7">
    <name type="scientific">Eumeta variegata</name>
    <name type="common">Bagworm moth</name>
    <name type="synonym">Eumeta japonica</name>
    <dbReference type="NCBI Taxonomy" id="151549"/>
    <lineage>
        <taxon>Eukaryota</taxon>
        <taxon>Metazoa</taxon>
        <taxon>Ecdysozoa</taxon>
        <taxon>Arthropoda</taxon>
        <taxon>Hexapoda</taxon>
        <taxon>Insecta</taxon>
        <taxon>Pterygota</taxon>
        <taxon>Neoptera</taxon>
        <taxon>Endopterygota</taxon>
        <taxon>Lepidoptera</taxon>
        <taxon>Glossata</taxon>
        <taxon>Ditrysia</taxon>
        <taxon>Tineoidea</taxon>
        <taxon>Psychidae</taxon>
        <taxon>Oiketicinae</taxon>
        <taxon>Eumeta</taxon>
    </lineage>
</organism>
<evidence type="ECO:0000313" key="7">
    <source>
        <dbReference type="Proteomes" id="UP000299102"/>
    </source>
</evidence>
<dbReference type="SUPFAM" id="SSF51206">
    <property type="entry name" value="cAMP-binding domain-like"/>
    <property type="match status" value="2"/>
</dbReference>
<dbReference type="AlphaFoldDB" id="A0A4C1ZK18"/>
<keyword evidence="7" id="KW-1185">Reference proteome</keyword>
<dbReference type="GO" id="GO:0030552">
    <property type="term" value="F:cAMP binding"/>
    <property type="evidence" value="ECO:0007669"/>
    <property type="project" value="UniProtKB-KW"/>
</dbReference>
<dbReference type="EMBL" id="BGZK01001847">
    <property type="protein sequence ID" value="GBP87259.1"/>
    <property type="molecule type" value="Genomic_DNA"/>
</dbReference>
<evidence type="ECO:0000313" key="6">
    <source>
        <dbReference type="EMBL" id="GBP87259.1"/>
    </source>
</evidence>
<evidence type="ECO:0000259" key="5">
    <source>
        <dbReference type="PROSITE" id="PS50042"/>
    </source>
</evidence>
<keyword evidence="3" id="KW-0114">cAMP</keyword>
<keyword evidence="6" id="KW-0418">Kinase</keyword>
<dbReference type="GO" id="GO:0016301">
    <property type="term" value="F:kinase activity"/>
    <property type="evidence" value="ECO:0007669"/>
    <property type="project" value="UniProtKB-KW"/>
</dbReference>
<dbReference type="Proteomes" id="UP000299102">
    <property type="component" value="Unassembled WGS sequence"/>
</dbReference>
<comment type="caution">
    <text evidence="6">The sequence shown here is derived from an EMBL/GenBank/DDBJ whole genome shotgun (WGS) entry which is preliminary data.</text>
</comment>
<gene>
    <name evidence="6" type="primary">Pkg21D</name>
    <name evidence="6" type="ORF">EVAR_59187_1</name>
</gene>
<keyword evidence="2" id="KW-0547">Nucleotide-binding</keyword>
<keyword evidence="2" id="KW-0116">cAMP-binding</keyword>
<proteinExistence type="inferred from homology"/>
<dbReference type="InterPro" id="IPR014710">
    <property type="entry name" value="RmlC-like_jellyroll"/>
</dbReference>
<feature type="compositionally biased region" description="Basic and acidic residues" evidence="4">
    <location>
        <begin position="1"/>
        <end position="18"/>
    </location>
</feature>
<dbReference type="InterPro" id="IPR050503">
    <property type="entry name" value="cAMP-dep_PK_reg_su-like"/>
</dbReference>
<evidence type="ECO:0000256" key="2">
    <source>
        <dbReference type="ARBA" id="ARBA00022566"/>
    </source>
</evidence>
<accession>A0A4C1ZK18</accession>
<dbReference type="GO" id="GO:0005829">
    <property type="term" value="C:cytosol"/>
    <property type="evidence" value="ECO:0007669"/>
    <property type="project" value="TreeGrafter"/>
</dbReference>
<dbReference type="InterPro" id="IPR018490">
    <property type="entry name" value="cNMP-bd_dom_sf"/>
</dbReference>
<dbReference type="CDD" id="cd00038">
    <property type="entry name" value="CAP_ED"/>
    <property type="match status" value="2"/>
</dbReference>
<dbReference type="PROSITE" id="PS50042">
    <property type="entry name" value="CNMP_BINDING_3"/>
    <property type="match status" value="2"/>
</dbReference>
<dbReference type="InterPro" id="IPR000595">
    <property type="entry name" value="cNMP-bd_dom"/>
</dbReference>
<dbReference type="OrthoDB" id="63267at2759"/>
<feature type="compositionally biased region" description="Basic and acidic residues" evidence="4">
    <location>
        <begin position="467"/>
        <end position="479"/>
    </location>
</feature>
<name>A0A4C1ZK18_EUMVA</name>
<dbReference type="PROSITE" id="PS00888">
    <property type="entry name" value="CNMP_BINDING_1"/>
    <property type="match status" value="1"/>
</dbReference>
<feature type="region of interest" description="Disordered" evidence="4">
    <location>
        <begin position="467"/>
        <end position="490"/>
    </location>
</feature>
<dbReference type="Gene3D" id="2.60.120.10">
    <property type="entry name" value="Jelly Rolls"/>
    <property type="match status" value="2"/>
</dbReference>
<dbReference type="STRING" id="151549.A0A4C1ZK18"/>
<dbReference type="PRINTS" id="PR00103">
    <property type="entry name" value="CAMPKINASE"/>
</dbReference>
<feature type="region of interest" description="Disordered" evidence="4">
    <location>
        <begin position="1"/>
        <end position="59"/>
    </location>
</feature>
<dbReference type="GO" id="GO:0005952">
    <property type="term" value="C:cAMP-dependent protein kinase complex"/>
    <property type="evidence" value="ECO:0007669"/>
    <property type="project" value="InterPro"/>
</dbReference>
<evidence type="ECO:0000256" key="1">
    <source>
        <dbReference type="ARBA" id="ARBA00005753"/>
    </source>
</evidence>
<dbReference type="InterPro" id="IPR018488">
    <property type="entry name" value="cNMP-bd_CS"/>
</dbReference>
<dbReference type="GO" id="GO:0034236">
    <property type="term" value="F:protein kinase A catalytic subunit binding"/>
    <property type="evidence" value="ECO:0007669"/>
    <property type="project" value="TreeGrafter"/>
</dbReference>
<comment type="similarity">
    <text evidence="1">Belongs to the cAMP-dependent kinase regulatory chain family.</text>
</comment>
<protein>
    <submittedName>
        <fullName evidence="6">cGMP-dependent protein kinase, isozyme 1</fullName>
    </submittedName>
</protein>
<evidence type="ECO:0000256" key="3">
    <source>
        <dbReference type="ARBA" id="ARBA00023149"/>
    </source>
</evidence>
<feature type="compositionally biased region" description="Polar residues" evidence="4">
    <location>
        <begin position="27"/>
        <end position="53"/>
    </location>
</feature>
<dbReference type="PANTHER" id="PTHR11635:SF152">
    <property type="entry name" value="CAMP-DEPENDENT PROTEIN KINASE TYPE I REGULATORY SUBUNIT-RELATED"/>
    <property type="match status" value="1"/>
</dbReference>
<dbReference type="GO" id="GO:0004862">
    <property type="term" value="F:cAMP-dependent protein kinase inhibitor activity"/>
    <property type="evidence" value="ECO:0007669"/>
    <property type="project" value="TreeGrafter"/>
</dbReference>
<dbReference type="FunFam" id="2.60.120.10:FF:000072">
    <property type="entry name" value="cGMP-dependent protein kinase"/>
    <property type="match status" value="1"/>
</dbReference>
<dbReference type="SMART" id="SM00100">
    <property type="entry name" value="cNMP"/>
    <property type="match status" value="2"/>
</dbReference>
<feature type="domain" description="Cyclic nucleotide-binding" evidence="5">
    <location>
        <begin position="135"/>
        <end position="250"/>
    </location>
</feature>
<keyword evidence="6" id="KW-0808">Transferase</keyword>
<evidence type="ECO:0000256" key="4">
    <source>
        <dbReference type="SAM" id="MobiDB-lite"/>
    </source>
</evidence>
<sequence>MQILQDDFKPPKPNDDHPNGPSHSRKNTGLSVSIASKKSSRMSYESAKSSISKNSDEPTYVRKSSIELPPVISAVSDFLQVDTAVDAHRKRPRVYATPVHLDSARSSADLTYPKYEKDAQSQEQISRAVLANDFLRNLMDQERLSAVVDAMSPQQYSAGNLIVREGETGSHLFVSAYGQFEVLKNGQVVKTFGPGEAFGELAILYKAKRFASIRCITEAKVWMLERRVFQKIMVRSGRQEQEDNIRFLSSVPLLRDIHPIELSKISEFLKRLKHASFIGADAFADLTRTIHSSFGRQNLDGRPRGARFFQEFFSAGTAIVRQGDKGDKFYIIRGGTVVVSKREADGEGERRVNTLRRGDFFGEQALLYEDCRLATVTAQAPGVECLTLKRGPAFALEFSLDAPPAAPPAGVGRRVRHHPSELGRWTHKRLVCPLVDLTSISLRTKYLPAFRWPFTELLGNLEELRRIRHDPPRPSDPRKKTSQVKTGEYR</sequence>
<dbReference type="Pfam" id="PF00027">
    <property type="entry name" value="cNMP_binding"/>
    <property type="match status" value="2"/>
</dbReference>
<feature type="domain" description="Cyclic nucleotide-binding" evidence="5">
    <location>
        <begin position="313"/>
        <end position="390"/>
    </location>
</feature>
<reference evidence="6 7" key="1">
    <citation type="journal article" date="2019" name="Commun. Biol.">
        <title>The bagworm genome reveals a unique fibroin gene that provides high tensile strength.</title>
        <authorList>
            <person name="Kono N."/>
            <person name="Nakamura H."/>
            <person name="Ohtoshi R."/>
            <person name="Tomita M."/>
            <person name="Numata K."/>
            <person name="Arakawa K."/>
        </authorList>
    </citation>
    <scope>NUCLEOTIDE SEQUENCE [LARGE SCALE GENOMIC DNA]</scope>
</reference>
<dbReference type="PANTHER" id="PTHR11635">
    <property type="entry name" value="CAMP-DEPENDENT PROTEIN KINASE REGULATORY CHAIN"/>
    <property type="match status" value="1"/>
</dbReference>